<sequence length="216" mass="24481">MDNVNGALFETIVAGTVTTKAHLDCFILLMLNYPDVQERLIAEIQAAIPADKSPTLADREKLPFTEAVILENFRFMSPSPLCIAHKTTCDTCLGQYKLPKDTQIWTNVWGAQHDPRYFTDPLTFKPERFLDGDGKAYKLADVKSLFPFGIGKRSCPGEKIALDRIFLFVTNMMHKLRFVPVDKDNIPSCDLKTFTIAITYQTKPFYVKVEPLKRNG</sequence>
<dbReference type="GO" id="GO:0005506">
    <property type="term" value="F:iron ion binding"/>
    <property type="evidence" value="ECO:0007669"/>
    <property type="project" value="InterPro"/>
</dbReference>
<dbReference type="InterPro" id="IPR001128">
    <property type="entry name" value="Cyt_P450"/>
</dbReference>
<evidence type="ECO:0000256" key="2">
    <source>
        <dbReference type="ARBA" id="ARBA00022617"/>
    </source>
</evidence>
<dbReference type="PROSITE" id="PS00086">
    <property type="entry name" value="CYTOCHROME_P450"/>
    <property type="match status" value="1"/>
</dbReference>
<keyword evidence="3 7" id="KW-0479">Metal-binding</keyword>
<comment type="similarity">
    <text evidence="1 8">Belongs to the cytochrome P450 family.</text>
</comment>
<reference evidence="9" key="1">
    <citation type="submission" date="2022-03" db="EMBL/GenBank/DDBJ databases">
        <authorList>
            <person name="Martin C."/>
        </authorList>
    </citation>
    <scope>NUCLEOTIDE SEQUENCE</scope>
</reference>
<keyword evidence="10" id="KW-1185">Reference proteome</keyword>
<keyword evidence="4 8" id="KW-0560">Oxidoreductase</keyword>
<evidence type="ECO:0000313" key="9">
    <source>
        <dbReference type="EMBL" id="CAH1778839.1"/>
    </source>
</evidence>
<evidence type="ECO:0000256" key="5">
    <source>
        <dbReference type="ARBA" id="ARBA00023004"/>
    </source>
</evidence>
<evidence type="ECO:0000256" key="6">
    <source>
        <dbReference type="ARBA" id="ARBA00023033"/>
    </source>
</evidence>
<feature type="binding site" description="axial binding residue" evidence="7">
    <location>
        <position position="155"/>
    </location>
    <ligand>
        <name>heme</name>
        <dbReference type="ChEBI" id="CHEBI:30413"/>
    </ligand>
    <ligandPart>
        <name>Fe</name>
        <dbReference type="ChEBI" id="CHEBI:18248"/>
    </ligandPart>
</feature>
<dbReference type="GO" id="GO:0042448">
    <property type="term" value="P:progesterone metabolic process"/>
    <property type="evidence" value="ECO:0007669"/>
    <property type="project" value="TreeGrafter"/>
</dbReference>
<dbReference type="InterPro" id="IPR036396">
    <property type="entry name" value="Cyt_P450_sf"/>
</dbReference>
<dbReference type="Gene3D" id="1.10.630.10">
    <property type="entry name" value="Cytochrome P450"/>
    <property type="match status" value="1"/>
</dbReference>
<dbReference type="GO" id="GO:0020037">
    <property type="term" value="F:heme binding"/>
    <property type="evidence" value="ECO:0007669"/>
    <property type="project" value="InterPro"/>
</dbReference>
<name>A0A8J1UTW5_OWEFU</name>
<dbReference type="GO" id="GO:0042446">
    <property type="term" value="P:hormone biosynthetic process"/>
    <property type="evidence" value="ECO:0007669"/>
    <property type="project" value="TreeGrafter"/>
</dbReference>
<gene>
    <name evidence="9" type="ORF">OFUS_LOCUS5701</name>
</gene>
<evidence type="ECO:0000256" key="7">
    <source>
        <dbReference type="PIRSR" id="PIRSR602401-1"/>
    </source>
</evidence>
<dbReference type="AlphaFoldDB" id="A0A8J1UTW5"/>
<dbReference type="InterPro" id="IPR002401">
    <property type="entry name" value="Cyt_P450_E_grp-I"/>
</dbReference>
<protein>
    <submittedName>
        <fullName evidence="9">Uncharacterized protein</fullName>
    </submittedName>
</protein>
<comment type="caution">
    <text evidence="9">The sequence shown here is derived from an EMBL/GenBank/DDBJ whole genome shotgun (WGS) entry which is preliminary data.</text>
</comment>
<dbReference type="PRINTS" id="PR00463">
    <property type="entry name" value="EP450I"/>
</dbReference>
<dbReference type="EMBL" id="CAIIXF020000003">
    <property type="protein sequence ID" value="CAH1778839.1"/>
    <property type="molecule type" value="Genomic_DNA"/>
</dbReference>
<evidence type="ECO:0000313" key="10">
    <source>
        <dbReference type="Proteomes" id="UP000749559"/>
    </source>
</evidence>
<comment type="cofactor">
    <cofactor evidence="7">
        <name>heme</name>
        <dbReference type="ChEBI" id="CHEBI:30413"/>
    </cofactor>
</comment>
<keyword evidence="2 7" id="KW-0349">Heme</keyword>
<dbReference type="Proteomes" id="UP000749559">
    <property type="component" value="Unassembled WGS sequence"/>
</dbReference>
<dbReference type="PANTHER" id="PTHR24289">
    <property type="entry name" value="STEROID 17-ALPHA-HYDROXYLASE/17,20 LYASE"/>
    <property type="match status" value="1"/>
</dbReference>
<dbReference type="Pfam" id="PF00067">
    <property type="entry name" value="p450"/>
    <property type="match status" value="1"/>
</dbReference>
<keyword evidence="5 7" id="KW-0408">Iron</keyword>
<organism evidence="9 10">
    <name type="scientific">Owenia fusiformis</name>
    <name type="common">Polychaete worm</name>
    <dbReference type="NCBI Taxonomy" id="6347"/>
    <lineage>
        <taxon>Eukaryota</taxon>
        <taxon>Metazoa</taxon>
        <taxon>Spiralia</taxon>
        <taxon>Lophotrochozoa</taxon>
        <taxon>Annelida</taxon>
        <taxon>Polychaeta</taxon>
        <taxon>Sedentaria</taxon>
        <taxon>Canalipalpata</taxon>
        <taxon>Sabellida</taxon>
        <taxon>Oweniida</taxon>
        <taxon>Oweniidae</taxon>
        <taxon>Owenia</taxon>
    </lineage>
</organism>
<dbReference type="PRINTS" id="PR00385">
    <property type="entry name" value="P450"/>
</dbReference>
<dbReference type="InterPro" id="IPR017972">
    <property type="entry name" value="Cyt_P450_CS"/>
</dbReference>
<evidence type="ECO:0000256" key="1">
    <source>
        <dbReference type="ARBA" id="ARBA00010617"/>
    </source>
</evidence>
<accession>A0A8J1UTW5</accession>
<keyword evidence="6 8" id="KW-0503">Monooxygenase</keyword>
<dbReference type="OrthoDB" id="6283414at2759"/>
<evidence type="ECO:0000256" key="8">
    <source>
        <dbReference type="RuleBase" id="RU000461"/>
    </source>
</evidence>
<evidence type="ECO:0000256" key="4">
    <source>
        <dbReference type="ARBA" id="ARBA00023002"/>
    </source>
</evidence>
<evidence type="ECO:0000256" key="3">
    <source>
        <dbReference type="ARBA" id="ARBA00022723"/>
    </source>
</evidence>
<dbReference type="GO" id="GO:0004508">
    <property type="term" value="F:steroid 17-alpha-monooxygenase activity"/>
    <property type="evidence" value="ECO:0007669"/>
    <property type="project" value="TreeGrafter"/>
</dbReference>
<dbReference type="PANTHER" id="PTHR24289:SF1">
    <property type="entry name" value="STEROID 17-ALPHA-HYDROXYLASE_17,20 LYASE"/>
    <property type="match status" value="1"/>
</dbReference>
<proteinExistence type="inferred from homology"/>
<dbReference type="SUPFAM" id="SSF48264">
    <property type="entry name" value="Cytochrome P450"/>
    <property type="match status" value="1"/>
</dbReference>